<evidence type="ECO:0000313" key="1">
    <source>
        <dbReference type="EMBL" id="MCD1608608.1"/>
    </source>
</evidence>
<name>A0A9X1N456_9GAMM</name>
<sequence>MNAQKLLDTATKDGYVYICDSFYLASAENMMADQKDWDEGDQAADIDFTAAPFWIVGTPEPDMVEIYDAKDLEDYLAEYM</sequence>
<keyword evidence="2" id="KW-1185">Reference proteome</keyword>
<reference evidence="1" key="1">
    <citation type="submission" date="2021-08" db="EMBL/GenBank/DDBJ databases">
        <title>Isolation and characterization of neutrophilic mixotrophic iron-oxidizing bacteria from deep-sea hydrothermal vents.</title>
        <authorList>
            <person name="He Y."/>
        </authorList>
    </citation>
    <scope>NUCLEOTIDE SEQUENCE</scope>
    <source>
        <strain evidence="1">IOP_13</strain>
    </source>
</reference>
<evidence type="ECO:0000313" key="2">
    <source>
        <dbReference type="Proteomes" id="UP001138989"/>
    </source>
</evidence>
<accession>A0A9X1N456</accession>
<protein>
    <submittedName>
        <fullName evidence="1">Uncharacterized protein</fullName>
    </submittedName>
</protein>
<dbReference type="RefSeq" id="WP_230697686.1">
    <property type="nucleotide sequence ID" value="NZ_JAINWF010000006.1"/>
</dbReference>
<dbReference type="AlphaFoldDB" id="A0A9X1N456"/>
<gene>
    <name evidence="1" type="ORF">K7H17_12095</name>
</gene>
<dbReference type="Proteomes" id="UP001138989">
    <property type="component" value="Unassembled WGS sequence"/>
</dbReference>
<comment type="caution">
    <text evidence="1">The sequence shown here is derived from an EMBL/GenBank/DDBJ whole genome shotgun (WGS) entry which is preliminary data.</text>
</comment>
<dbReference type="EMBL" id="JAINWF010000006">
    <property type="protein sequence ID" value="MCD1608608.1"/>
    <property type="molecule type" value="Genomic_DNA"/>
</dbReference>
<proteinExistence type="predicted"/>
<organism evidence="1 2">
    <name type="scientific">Stutzerimonas kunmingensis</name>
    <dbReference type="NCBI Taxonomy" id="1211807"/>
    <lineage>
        <taxon>Bacteria</taxon>
        <taxon>Pseudomonadati</taxon>
        <taxon>Pseudomonadota</taxon>
        <taxon>Gammaproteobacteria</taxon>
        <taxon>Pseudomonadales</taxon>
        <taxon>Pseudomonadaceae</taxon>
        <taxon>Stutzerimonas</taxon>
    </lineage>
</organism>